<accession>A0AAD6TLJ5</accession>
<keyword evidence="2" id="KW-1185">Reference proteome</keyword>
<sequence>MSVRIVASSVLRTARQRARPLAVYARLSRRTLFGIGSTPQPPATPTTLDEAELAKTQEWAKQTFQNNPEVVDSILNFAKIMEEEGIEISAGKMPGPLQLMKLARIPKFVEAARKTEEECTKAGIDLRSKEMLEQMMKLVNSLPRGP</sequence>
<reference evidence="1" key="1">
    <citation type="submission" date="2023-03" db="EMBL/GenBank/DDBJ databases">
        <title>Massive genome expansion in bonnet fungi (Mycena s.s.) driven by repeated elements and novel gene families across ecological guilds.</title>
        <authorList>
            <consortium name="Lawrence Berkeley National Laboratory"/>
            <person name="Harder C.B."/>
            <person name="Miyauchi S."/>
            <person name="Viragh M."/>
            <person name="Kuo A."/>
            <person name="Thoen E."/>
            <person name="Andreopoulos B."/>
            <person name="Lu D."/>
            <person name="Skrede I."/>
            <person name="Drula E."/>
            <person name="Henrissat B."/>
            <person name="Morin E."/>
            <person name="Kohler A."/>
            <person name="Barry K."/>
            <person name="LaButti K."/>
            <person name="Morin E."/>
            <person name="Salamov A."/>
            <person name="Lipzen A."/>
            <person name="Mereny Z."/>
            <person name="Hegedus B."/>
            <person name="Baldrian P."/>
            <person name="Stursova M."/>
            <person name="Weitz H."/>
            <person name="Taylor A."/>
            <person name="Grigoriev I.V."/>
            <person name="Nagy L.G."/>
            <person name="Martin F."/>
            <person name="Kauserud H."/>
        </authorList>
    </citation>
    <scope>NUCLEOTIDE SEQUENCE</scope>
    <source>
        <strain evidence="1">CBHHK200</strain>
    </source>
</reference>
<dbReference type="Proteomes" id="UP001218188">
    <property type="component" value="Unassembled WGS sequence"/>
</dbReference>
<protein>
    <submittedName>
        <fullName evidence="1">Uncharacterized protein</fullName>
    </submittedName>
</protein>
<gene>
    <name evidence="1" type="ORF">C8F04DRAFT_1059384</name>
</gene>
<dbReference type="EMBL" id="JARJCM010000001">
    <property type="protein sequence ID" value="KAJ7047576.1"/>
    <property type="molecule type" value="Genomic_DNA"/>
</dbReference>
<evidence type="ECO:0000313" key="2">
    <source>
        <dbReference type="Proteomes" id="UP001218188"/>
    </source>
</evidence>
<name>A0AAD6TLJ5_9AGAR</name>
<dbReference type="AlphaFoldDB" id="A0AAD6TLJ5"/>
<proteinExistence type="predicted"/>
<comment type="caution">
    <text evidence="1">The sequence shown here is derived from an EMBL/GenBank/DDBJ whole genome shotgun (WGS) entry which is preliminary data.</text>
</comment>
<organism evidence="1 2">
    <name type="scientific">Mycena alexandri</name>
    <dbReference type="NCBI Taxonomy" id="1745969"/>
    <lineage>
        <taxon>Eukaryota</taxon>
        <taxon>Fungi</taxon>
        <taxon>Dikarya</taxon>
        <taxon>Basidiomycota</taxon>
        <taxon>Agaricomycotina</taxon>
        <taxon>Agaricomycetes</taxon>
        <taxon>Agaricomycetidae</taxon>
        <taxon>Agaricales</taxon>
        <taxon>Marasmiineae</taxon>
        <taxon>Mycenaceae</taxon>
        <taxon>Mycena</taxon>
    </lineage>
</organism>
<evidence type="ECO:0000313" key="1">
    <source>
        <dbReference type="EMBL" id="KAJ7047576.1"/>
    </source>
</evidence>